<evidence type="ECO:0000313" key="2">
    <source>
        <dbReference type="EMBL" id="KAF4136403.1"/>
    </source>
</evidence>
<accession>A0A8S9U7V0</accession>
<feature type="compositionally biased region" description="Acidic residues" evidence="1">
    <location>
        <begin position="11"/>
        <end position="33"/>
    </location>
</feature>
<evidence type="ECO:0000313" key="3">
    <source>
        <dbReference type="Proteomes" id="UP000704712"/>
    </source>
</evidence>
<feature type="region of interest" description="Disordered" evidence="1">
    <location>
        <begin position="1"/>
        <end position="33"/>
    </location>
</feature>
<sequence length="323" mass="36872">GIVLHVHESNSDSDYEREEDGNSENKDDDVADDLEAECLDRNSNRLSQCKRPRDSDQEAANVLPDTRPDAIANRTRVVKGHLWQNWFPLTAFRRNVQRIGIIKVSSMYRIYCLLSPYGRATTGIQLAMAMDAYPVNMTDKVLEGREPTATHEKTTATLLDYNFVVPGALVKTMDRVIRTQREKSERSARQQRRHELTGTSLRTASATEPVDIVLSDGGDLKKNLQVRAFCLKVFCEKAPINVSPQFYLSDIMSNYSLAVFVLCRISVFRMVHFYSIKKQLEAWQEDKQWLMKSWNNEIQADLFSIEASDKGNRNDVCAKEALL</sequence>
<feature type="region of interest" description="Disordered" evidence="1">
    <location>
        <begin position="180"/>
        <end position="200"/>
    </location>
</feature>
<dbReference type="EMBL" id="JAACNO010001955">
    <property type="protein sequence ID" value="KAF4136403.1"/>
    <property type="molecule type" value="Genomic_DNA"/>
</dbReference>
<proteinExistence type="predicted"/>
<dbReference type="AlphaFoldDB" id="A0A8S9U7V0"/>
<organism evidence="2 3">
    <name type="scientific">Phytophthora infestans</name>
    <name type="common">Potato late blight agent</name>
    <name type="synonym">Botrytis infestans</name>
    <dbReference type="NCBI Taxonomy" id="4787"/>
    <lineage>
        <taxon>Eukaryota</taxon>
        <taxon>Sar</taxon>
        <taxon>Stramenopiles</taxon>
        <taxon>Oomycota</taxon>
        <taxon>Peronosporomycetes</taxon>
        <taxon>Peronosporales</taxon>
        <taxon>Peronosporaceae</taxon>
        <taxon>Phytophthora</taxon>
    </lineage>
</organism>
<evidence type="ECO:0000256" key="1">
    <source>
        <dbReference type="SAM" id="MobiDB-lite"/>
    </source>
</evidence>
<feature type="compositionally biased region" description="Basic and acidic residues" evidence="1">
    <location>
        <begin position="1"/>
        <end position="10"/>
    </location>
</feature>
<dbReference type="Proteomes" id="UP000704712">
    <property type="component" value="Unassembled WGS sequence"/>
</dbReference>
<gene>
    <name evidence="2" type="ORF">GN958_ATG14405</name>
</gene>
<reference evidence="2" key="1">
    <citation type="submission" date="2020-03" db="EMBL/GenBank/DDBJ databases">
        <title>Hybrid Assembly of Korean Phytophthora infestans isolates.</title>
        <authorList>
            <person name="Prokchorchik M."/>
            <person name="Lee Y."/>
            <person name="Seo J."/>
            <person name="Cho J.-H."/>
            <person name="Park Y.-E."/>
            <person name="Jang D.-C."/>
            <person name="Im J.-S."/>
            <person name="Choi J.-G."/>
            <person name="Park H.-J."/>
            <person name="Lee G.-B."/>
            <person name="Lee Y.-G."/>
            <person name="Hong S.-Y."/>
            <person name="Cho K."/>
            <person name="Sohn K.H."/>
        </authorList>
    </citation>
    <scope>NUCLEOTIDE SEQUENCE</scope>
    <source>
        <strain evidence="2">KR_2_A2</strain>
    </source>
</reference>
<feature type="non-terminal residue" evidence="2">
    <location>
        <position position="1"/>
    </location>
</feature>
<feature type="compositionally biased region" description="Basic and acidic residues" evidence="1">
    <location>
        <begin position="180"/>
        <end position="196"/>
    </location>
</feature>
<feature type="non-terminal residue" evidence="2">
    <location>
        <position position="323"/>
    </location>
</feature>
<comment type="caution">
    <text evidence="2">The sequence shown here is derived from an EMBL/GenBank/DDBJ whole genome shotgun (WGS) entry which is preliminary data.</text>
</comment>
<protein>
    <submittedName>
        <fullName evidence="2">Uncharacterized protein</fullName>
    </submittedName>
</protein>
<name>A0A8S9U7V0_PHYIN</name>